<gene>
    <name evidence="1" type="ORF">N44_04163</name>
</gene>
<proteinExistence type="predicted"/>
<protein>
    <submittedName>
        <fullName evidence="1">Uncharacterized protein</fullName>
    </submittedName>
</protein>
<dbReference type="AlphaFoldDB" id="A0A0A1W0M5"/>
<accession>A0A0A1W0M5</accession>
<evidence type="ECO:0000313" key="2">
    <source>
        <dbReference type="Proteomes" id="UP000030321"/>
    </source>
</evidence>
<reference evidence="2" key="1">
    <citation type="journal article" date="2015" name="Genome">
        <title>Whole Genome Sequence of the Non-Microcystin-Producing Microcystis aeruginosa Strain NIES-44.</title>
        <authorList>
            <person name="Okano K."/>
            <person name="Miyata N."/>
            <person name="Ozaki Y."/>
        </authorList>
    </citation>
    <scope>NUCLEOTIDE SEQUENCE [LARGE SCALE GENOMIC DNA]</scope>
    <source>
        <strain evidence="2">NIES-44</strain>
    </source>
</reference>
<name>A0A0A1W0M5_MICAE</name>
<sequence>MGNNATSVVICHNFIFLQWRLTGAIAAQVLQSHLYLYFLTFGRSEQVLGQPISKENIKLWDDSGYNYKISNIESSC</sequence>
<dbReference type="Proteomes" id="UP000030321">
    <property type="component" value="Unassembled WGS sequence"/>
</dbReference>
<comment type="caution">
    <text evidence="1">The sequence shown here is derived from an EMBL/GenBank/DDBJ whole genome shotgun (WGS) entry which is preliminary data.</text>
</comment>
<dbReference type="EMBL" id="BBPA01000070">
    <property type="protein sequence ID" value="GAL95308.1"/>
    <property type="molecule type" value="Genomic_DNA"/>
</dbReference>
<organism evidence="1 2">
    <name type="scientific">Microcystis aeruginosa NIES-44</name>
    <dbReference type="NCBI Taxonomy" id="449439"/>
    <lineage>
        <taxon>Bacteria</taxon>
        <taxon>Bacillati</taxon>
        <taxon>Cyanobacteriota</taxon>
        <taxon>Cyanophyceae</taxon>
        <taxon>Oscillatoriophycideae</taxon>
        <taxon>Chroococcales</taxon>
        <taxon>Microcystaceae</taxon>
        <taxon>Microcystis</taxon>
    </lineage>
</organism>
<evidence type="ECO:0000313" key="1">
    <source>
        <dbReference type="EMBL" id="GAL95308.1"/>
    </source>
</evidence>